<dbReference type="KEGG" id="rhl:LPU83_4013"/>
<name>W6RL42_9HYPH</name>
<protein>
    <submittedName>
        <fullName evidence="1">Uncharacterized protein</fullName>
    </submittedName>
</protein>
<dbReference type="AlphaFoldDB" id="W6RL42"/>
<reference evidence="1" key="1">
    <citation type="submission" date="2013-11" db="EMBL/GenBank/DDBJ databases">
        <title>Draft genome sequence of the broad-host-range Rhizobium sp. LPU83 strain, a member of the low-genetic diversity Oregon-like Rhizobium sp. group.</title>
        <authorList>
            <person name="Wibberg D."/>
            <person name="Puehler A."/>
            <person name="Schlueter A."/>
        </authorList>
    </citation>
    <scope>NUCLEOTIDE SEQUENCE [LARGE SCALE GENOMIC DNA]</scope>
    <source>
        <strain evidence="1">LPU83</strain>
    </source>
</reference>
<gene>
    <name evidence="1" type="ORF">LPU83_4013</name>
</gene>
<sequence>MSSGRLGAASASVSAKMTTGQNGAQFEKIPPTAHYQATSAAALARTFWTIATLKPTLFAIERKLWPAARRAHMSLAISGVTDFGRPPVRPSAFARAIPSICRSSRISVSIPRLAPGYP</sequence>
<keyword evidence="2" id="KW-1185">Reference proteome</keyword>
<evidence type="ECO:0000313" key="1">
    <source>
        <dbReference type="EMBL" id="CDM59648.1"/>
    </source>
</evidence>
<dbReference type="EMBL" id="HG916852">
    <property type="protein sequence ID" value="CDM59648.1"/>
    <property type="molecule type" value="Genomic_DNA"/>
</dbReference>
<accession>W6RL42</accession>
<dbReference type="Proteomes" id="UP000019443">
    <property type="component" value="Chromosome"/>
</dbReference>
<organism evidence="1 2">
    <name type="scientific">Rhizobium favelukesii</name>
    <dbReference type="NCBI Taxonomy" id="348824"/>
    <lineage>
        <taxon>Bacteria</taxon>
        <taxon>Pseudomonadati</taxon>
        <taxon>Pseudomonadota</taxon>
        <taxon>Alphaproteobacteria</taxon>
        <taxon>Hyphomicrobiales</taxon>
        <taxon>Rhizobiaceae</taxon>
        <taxon>Rhizobium/Agrobacterium group</taxon>
        <taxon>Rhizobium</taxon>
    </lineage>
</organism>
<proteinExistence type="predicted"/>
<evidence type="ECO:0000313" key="2">
    <source>
        <dbReference type="Proteomes" id="UP000019443"/>
    </source>
</evidence>
<dbReference type="HOGENOM" id="CLU_2071234_0_0_5"/>